<evidence type="ECO:0000259" key="4">
    <source>
        <dbReference type="PROSITE" id="PS50949"/>
    </source>
</evidence>
<dbReference type="RefSeq" id="WP_109532974.1">
    <property type="nucleotide sequence ID" value="NZ_CAXPUO010000055.1"/>
</dbReference>
<keyword evidence="3" id="KW-0804">Transcription</keyword>
<dbReference type="PANTHER" id="PTHR43537">
    <property type="entry name" value="TRANSCRIPTIONAL REGULATOR, GNTR FAMILY"/>
    <property type="match status" value="1"/>
</dbReference>
<dbReference type="InterPro" id="IPR036388">
    <property type="entry name" value="WH-like_DNA-bd_sf"/>
</dbReference>
<dbReference type="Pfam" id="PF07729">
    <property type="entry name" value="FCD"/>
    <property type="match status" value="1"/>
</dbReference>
<dbReference type="PROSITE" id="PS50949">
    <property type="entry name" value="HTH_GNTR"/>
    <property type="match status" value="1"/>
</dbReference>
<evidence type="ECO:0000313" key="6">
    <source>
        <dbReference type="Proteomes" id="UP000244940"/>
    </source>
</evidence>
<dbReference type="PANTHER" id="PTHR43537:SF24">
    <property type="entry name" value="GLUCONATE OPERON TRANSCRIPTIONAL REPRESSOR"/>
    <property type="match status" value="1"/>
</dbReference>
<dbReference type="InterPro" id="IPR036390">
    <property type="entry name" value="WH_DNA-bd_sf"/>
</dbReference>
<dbReference type="InterPro" id="IPR011711">
    <property type="entry name" value="GntR_C"/>
</dbReference>
<dbReference type="AlphaFoldDB" id="A0A2U2CAK9"/>
<proteinExistence type="predicted"/>
<organism evidence="5 6">
    <name type="scientific">Pararhodobacter marinus</name>
    <dbReference type="NCBI Taxonomy" id="2184063"/>
    <lineage>
        <taxon>Bacteria</taxon>
        <taxon>Pseudomonadati</taxon>
        <taxon>Pseudomonadota</taxon>
        <taxon>Alphaproteobacteria</taxon>
        <taxon>Rhodobacterales</taxon>
        <taxon>Paracoccaceae</taxon>
        <taxon>Pararhodobacter</taxon>
    </lineage>
</organism>
<evidence type="ECO:0000256" key="3">
    <source>
        <dbReference type="ARBA" id="ARBA00023163"/>
    </source>
</evidence>
<gene>
    <name evidence="5" type="ORF">C4N9_08875</name>
</gene>
<comment type="caution">
    <text evidence="5">The sequence shown here is derived from an EMBL/GenBank/DDBJ whole genome shotgun (WGS) entry which is preliminary data.</text>
</comment>
<dbReference type="Gene3D" id="1.10.10.10">
    <property type="entry name" value="Winged helix-like DNA-binding domain superfamily/Winged helix DNA-binding domain"/>
    <property type="match status" value="1"/>
</dbReference>
<dbReference type="GeneID" id="94365003"/>
<dbReference type="SMART" id="SM00345">
    <property type="entry name" value="HTH_GNTR"/>
    <property type="match status" value="1"/>
</dbReference>
<protein>
    <submittedName>
        <fullName evidence="5">GntR family transcriptional regulator</fullName>
    </submittedName>
</protein>
<dbReference type="PRINTS" id="PR00035">
    <property type="entry name" value="HTHGNTR"/>
</dbReference>
<dbReference type="InterPro" id="IPR008920">
    <property type="entry name" value="TF_FadR/GntR_C"/>
</dbReference>
<dbReference type="EMBL" id="QEYD01000005">
    <property type="protein sequence ID" value="PWE28925.1"/>
    <property type="molecule type" value="Genomic_DNA"/>
</dbReference>
<dbReference type="SUPFAM" id="SSF48008">
    <property type="entry name" value="GntR ligand-binding domain-like"/>
    <property type="match status" value="1"/>
</dbReference>
<name>A0A2U2CAK9_9RHOB</name>
<dbReference type="SMART" id="SM00895">
    <property type="entry name" value="FCD"/>
    <property type="match status" value="1"/>
</dbReference>
<sequence>MATTSTQSTAEILRERILEGSFPPGTILRQDALAQLLGVSRTPLRTALAELARDGLVTYEANRGYTVRGFDVNDIRAAFEVRANLEGLACRLAAPRITGEQLDRLQRCVTEGDVILSKGVLDPDDLAPYRRLNVEFHETIIAASANPWIADFVGRTHNVPLASDRVFHWEDHAIIFRSHNDHHRILKALRDGQAMRAEALMWEHVTNAGDVLVEHVAPKITDRQAPVTFHSKDTGNP</sequence>
<reference evidence="5 6" key="1">
    <citation type="submission" date="2018-05" db="EMBL/GenBank/DDBJ databases">
        <title>Pararhodobacter marina sp. nov., isolated from deep-sea water of the Indian Ocean.</title>
        <authorList>
            <person name="Lai Q.Sr."/>
            <person name="Liu X."/>
            <person name="Shao Z."/>
        </authorList>
    </citation>
    <scope>NUCLEOTIDE SEQUENCE [LARGE SCALE GENOMIC DNA]</scope>
    <source>
        <strain evidence="5 6">CIC4N-9</strain>
    </source>
</reference>
<dbReference type="Pfam" id="PF00392">
    <property type="entry name" value="GntR"/>
    <property type="match status" value="1"/>
</dbReference>
<evidence type="ECO:0000256" key="2">
    <source>
        <dbReference type="ARBA" id="ARBA00023125"/>
    </source>
</evidence>
<dbReference type="Gene3D" id="1.20.120.530">
    <property type="entry name" value="GntR ligand-binding domain-like"/>
    <property type="match status" value="1"/>
</dbReference>
<evidence type="ECO:0000256" key="1">
    <source>
        <dbReference type="ARBA" id="ARBA00023015"/>
    </source>
</evidence>
<dbReference type="InterPro" id="IPR000524">
    <property type="entry name" value="Tscrpt_reg_HTH_GntR"/>
</dbReference>
<dbReference type="SUPFAM" id="SSF46785">
    <property type="entry name" value="Winged helix' DNA-binding domain"/>
    <property type="match status" value="1"/>
</dbReference>
<keyword evidence="2" id="KW-0238">DNA-binding</keyword>
<dbReference type="CDD" id="cd07377">
    <property type="entry name" value="WHTH_GntR"/>
    <property type="match status" value="1"/>
</dbReference>
<dbReference type="GO" id="GO:0003700">
    <property type="term" value="F:DNA-binding transcription factor activity"/>
    <property type="evidence" value="ECO:0007669"/>
    <property type="project" value="InterPro"/>
</dbReference>
<evidence type="ECO:0000313" key="5">
    <source>
        <dbReference type="EMBL" id="PWE28925.1"/>
    </source>
</evidence>
<accession>A0A2U2CAK9</accession>
<dbReference type="Proteomes" id="UP000244940">
    <property type="component" value="Unassembled WGS sequence"/>
</dbReference>
<keyword evidence="1" id="KW-0805">Transcription regulation</keyword>
<dbReference type="GO" id="GO:0003677">
    <property type="term" value="F:DNA binding"/>
    <property type="evidence" value="ECO:0007669"/>
    <property type="project" value="UniProtKB-KW"/>
</dbReference>
<dbReference type="OrthoDB" id="7834120at2"/>
<keyword evidence="6" id="KW-1185">Reference proteome</keyword>
<feature type="domain" description="HTH gntR-type" evidence="4">
    <location>
        <begin position="3"/>
        <end position="70"/>
    </location>
</feature>